<accession>A0A645I1D4</accession>
<gene>
    <name evidence="2" type="ORF">SDC9_192668</name>
</gene>
<evidence type="ECO:0000313" key="2">
    <source>
        <dbReference type="EMBL" id="MPN45101.1"/>
    </source>
</evidence>
<sequence>MKNENDPAQSNQPKTRRSGLWFMAAVIGAALAAVGGTALLVNIMERKQEAKNPFYRVVEITDETVDPAIWGKDFPFHVSV</sequence>
<organism evidence="2">
    <name type="scientific">bioreactor metagenome</name>
    <dbReference type="NCBI Taxonomy" id="1076179"/>
    <lineage>
        <taxon>unclassified sequences</taxon>
        <taxon>metagenomes</taxon>
        <taxon>ecological metagenomes</taxon>
    </lineage>
</organism>
<proteinExistence type="predicted"/>
<evidence type="ECO:0000256" key="1">
    <source>
        <dbReference type="SAM" id="Phobius"/>
    </source>
</evidence>
<dbReference type="AlphaFoldDB" id="A0A645I1D4"/>
<protein>
    <submittedName>
        <fullName evidence="2">Uncharacterized protein</fullName>
    </submittedName>
</protein>
<comment type="caution">
    <text evidence="2">The sequence shown here is derived from an EMBL/GenBank/DDBJ whole genome shotgun (WGS) entry which is preliminary data.</text>
</comment>
<keyword evidence="1" id="KW-0472">Membrane</keyword>
<name>A0A645I1D4_9ZZZZ</name>
<feature type="transmembrane region" description="Helical" evidence="1">
    <location>
        <begin position="20"/>
        <end position="41"/>
    </location>
</feature>
<keyword evidence="1" id="KW-0812">Transmembrane</keyword>
<keyword evidence="1" id="KW-1133">Transmembrane helix</keyword>
<dbReference type="EMBL" id="VSSQ01104730">
    <property type="protein sequence ID" value="MPN45101.1"/>
    <property type="molecule type" value="Genomic_DNA"/>
</dbReference>
<reference evidence="2" key="1">
    <citation type="submission" date="2019-08" db="EMBL/GenBank/DDBJ databases">
        <authorList>
            <person name="Kucharzyk K."/>
            <person name="Murdoch R.W."/>
            <person name="Higgins S."/>
            <person name="Loffler F."/>
        </authorList>
    </citation>
    <scope>NUCLEOTIDE SEQUENCE</scope>
</reference>